<keyword evidence="2" id="KW-0812">Transmembrane</keyword>
<feature type="compositionally biased region" description="Polar residues" evidence="1">
    <location>
        <begin position="925"/>
        <end position="936"/>
    </location>
</feature>
<feature type="compositionally biased region" description="Polar residues" evidence="1">
    <location>
        <begin position="833"/>
        <end position="844"/>
    </location>
</feature>
<sequence length="1031" mass="112948">MTMMRITKDMVGVVLGQMTNHGPFPDSILQEMQGDPQGASAQALRHLDSFTHAHFAFYMPANYFIQNAAAGSWVALLIVLGAAILTKRIFDKAFWLFKFQRRSEGVYIPNALNTFLLFEGCFALIWIVFITMQYLSYDRHRDSLQHHLGVFNLIIWWPLWIGAFFAGWGSFYTAPGALDKGPLSSSRLGRFVPRPLLVNIFCLGTPILLIISLIPSIVLTQRSLGRAIDIYDVFRKDILAAAASASPLVSRDTADMFLQRASDIWQMQTRTHYYMSIGYAIWPVWAGLFLLFYIPAGGYLAWLVFNQVRRQRALLIDLDRKQRETMKKEPREEDGPAPLVLANAAGPGQVPLLFQPLSSSQELGEEALTVVGEGEWPMHQQPRHQQPETKGQMQQQQQQLQQPFASPPVTPSTAVTNSDNSEGHEVFFPALKPEVQKRATRKVTQRNGTPASRYRYLRRCFVNLTVLYVSIVLAAAVYLAVSASLARYLYEMSIRGPEDITNLVYAVCLATAWCNVTFGTATFFAIFSRFLDPANAPYREDDFSSKGQGHKRSPFAFRAGTGGSKTLAGPSPHDKTRTLPAVPESVGQTIDSTLQSVSISRSAWDQQQQQAPDGKPRAKTMMSFRIMRDAGRSGALLLRPTGDQLASQASFGQPDSANVSTHGRPSADESGANTPRMAAKRKKSRTNRHRGVGDEASSSFIMEEYASQTSSARSYREGRTVYYPTPFGPMPAPAPPEPNPLPPERSPPRTPIRADMPGSPAGTSSPGSNESSEQHQRKHKSSKSLSKSRSNEHTEILGDLLLLQKKTRSPTGPSSAGSAVAASAASGGMPRTPSLSSNNVSPFLSTPPRKERSAWVAREWANQPGSSSHWSTLPQPPQPSSPTARSSSASLVTSPSLPSALGFNRATSTPHMRSSAPSPGEFHTPPSSQTELDPLSNGNQSFDVAIAHYGNALLPFCTIRVCKLVSVNDQAEPQALEEGIAWGACSAASQSDSSRTSTIGVCDPIFFMVTRSRRRSWSSASEEGLVYSAEP</sequence>
<keyword evidence="2" id="KW-1133">Transmembrane helix</keyword>
<organism evidence="3 4">
    <name type="scientific">Acaromyces ingoldii</name>
    <dbReference type="NCBI Taxonomy" id="215250"/>
    <lineage>
        <taxon>Eukaryota</taxon>
        <taxon>Fungi</taxon>
        <taxon>Dikarya</taxon>
        <taxon>Basidiomycota</taxon>
        <taxon>Ustilaginomycotina</taxon>
        <taxon>Exobasidiomycetes</taxon>
        <taxon>Exobasidiales</taxon>
        <taxon>Cryptobasidiaceae</taxon>
        <taxon>Acaromyces</taxon>
    </lineage>
</organism>
<feature type="transmembrane region" description="Helical" evidence="2">
    <location>
        <begin position="280"/>
        <end position="305"/>
    </location>
</feature>
<feature type="region of interest" description="Disordered" evidence="1">
    <location>
        <begin position="862"/>
        <end position="936"/>
    </location>
</feature>
<evidence type="ECO:0000313" key="4">
    <source>
        <dbReference type="Proteomes" id="UP000245768"/>
    </source>
</evidence>
<feature type="region of interest" description="Disordered" evidence="1">
    <location>
        <begin position="644"/>
        <end position="695"/>
    </location>
</feature>
<dbReference type="InParanoid" id="A0A316YXI3"/>
<feature type="compositionally biased region" description="Polar residues" evidence="1">
    <location>
        <begin position="644"/>
        <end position="663"/>
    </location>
</feature>
<feature type="compositionally biased region" description="Basic residues" evidence="1">
    <location>
        <begin position="678"/>
        <end position="690"/>
    </location>
</feature>
<protein>
    <submittedName>
        <fullName evidence="3">Uncharacterized protein</fullName>
    </submittedName>
</protein>
<name>A0A316YXI3_9BASI</name>
<feature type="compositionally biased region" description="Low complexity" evidence="1">
    <location>
        <begin position="757"/>
        <end position="768"/>
    </location>
</feature>
<feature type="compositionally biased region" description="Pro residues" evidence="1">
    <location>
        <begin position="726"/>
        <end position="750"/>
    </location>
</feature>
<feature type="region of interest" description="Disordered" evidence="1">
    <location>
        <begin position="598"/>
        <end position="618"/>
    </location>
</feature>
<feature type="compositionally biased region" description="Polar residues" evidence="1">
    <location>
        <begin position="598"/>
        <end position="611"/>
    </location>
</feature>
<dbReference type="OrthoDB" id="3359721at2759"/>
<dbReference type="AlphaFoldDB" id="A0A316YXI3"/>
<proteinExistence type="predicted"/>
<evidence type="ECO:0000256" key="1">
    <source>
        <dbReference type="SAM" id="MobiDB-lite"/>
    </source>
</evidence>
<feature type="transmembrane region" description="Helical" evidence="2">
    <location>
        <begin position="503"/>
        <end position="527"/>
    </location>
</feature>
<dbReference type="GeneID" id="37045693"/>
<dbReference type="EMBL" id="KZ819634">
    <property type="protein sequence ID" value="PWN92783.1"/>
    <property type="molecule type" value="Genomic_DNA"/>
</dbReference>
<feature type="transmembrane region" description="Helical" evidence="2">
    <location>
        <begin position="196"/>
        <end position="218"/>
    </location>
</feature>
<feature type="transmembrane region" description="Helical" evidence="2">
    <location>
        <begin position="106"/>
        <end position="135"/>
    </location>
</feature>
<feature type="region of interest" description="Disordered" evidence="1">
    <location>
        <begin position="378"/>
        <end position="423"/>
    </location>
</feature>
<feature type="compositionally biased region" description="Low complexity" evidence="1">
    <location>
        <begin position="881"/>
        <end position="901"/>
    </location>
</feature>
<keyword evidence="4" id="KW-1185">Reference proteome</keyword>
<reference evidence="3 4" key="1">
    <citation type="journal article" date="2018" name="Mol. Biol. Evol.">
        <title>Broad Genomic Sampling Reveals a Smut Pathogenic Ancestry of the Fungal Clade Ustilaginomycotina.</title>
        <authorList>
            <person name="Kijpornyongpan T."/>
            <person name="Mondo S.J."/>
            <person name="Barry K."/>
            <person name="Sandor L."/>
            <person name="Lee J."/>
            <person name="Lipzen A."/>
            <person name="Pangilinan J."/>
            <person name="LaButti K."/>
            <person name="Hainaut M."/>
            <person name="Henrissat B."/>
            <person name="Grigoriev I.V."/>
            <person name="Spatafora J.W."/>
            <person name="Aime M.C."/>
        </authorList>
    </citation>
    <scope>NUCLEOTIDE SEQUENCE [LARGE SCALE GENOMIC DNA]</scope>
    <source>
        <strain evidence="3 4">MCA 4198</strain>
    </source>
</reference>
<feature type="compositionally biased region" description="Polar residues" evidence="1">
    <location>
        <begin position="411"/>
        <end position="420"/>
    </location>
</feature>
<dbReference type="RefSeq" id="XP_025379981.1">
    <property type="nucleotide sequence ID" value="XM_025523777.1"/>
</dbReference>
<gene>
    <name evidence="3" type="ORF">FA10DRAFT_282466</name>
</gene>
<dbReference type="Proteomes" id="UP000245768">
    <property type="component" value="Unassembled WGS sequence"/>
</dbReference>
<feature type="transmembrane region" description="Helical" evidence="2">
    <location>
        <begin position="155"/>
        <end position="175"/>
    </location>
</feature>
<evidence type="ECO:0000256" key="2">
    <source>
        <dbReference type="SAM" id="Phobius"/>
    </source>
</evidence>
<feature type="compositionally biased region" description="Polar residues" evidence="1">
    <location>
        <begin position="905"/>
        <end position="917"/>
    </location>
</feature>
<feature type="region of interest" description="Disordered" evidence="1">
    <location>
        <begin position="541"/>
        <end position="586"/>
    </location>
</feature>
<accession>A0A316YXI3</accession>
<keyword evidence="2" id="KW-0472">Membrane</keyword>
<evidence type="ECO:0000313" key="3">
    <source>
        <dbReference type="EMBL" id="PWN92783.1"/>
    </source>
</evidence>
<feature type="compositionally biased region" description="Low complexity" evidence="1">
    <location>
        <begin position="388"/>
        <end position="402"/>
    </location>
</feature>
<feature type="region of interest" description="Disordered" evidence="1">
    <location>
        <begin position="723"/>
        <end position="848"/>
    </location>
</feature>
<feature type="transmembrane region" description="Helical" evidence="2">
    <location>
        <begin position="461"/>
        <end position="483"/>
    </location>
</feature>
<feature type="compositionally biased region" description="Low complexity" evidence="1">
    <location>
        <begin position="809"/>
        <end position="828"/>
    </location>
</feature>
<feature type="transmembrane region" description="Helical" evidence="2">
    <location>
        <begin position="64"/>
        <end position="85"/>
    </location>
</feature>